<dbReference type="InterPro" id="IPR024769">
    <property type="entry name" value="TcdA/TcdB_pore_forming"/>
</dbReference>
<dbReference type="RefSeq" id="WP_114881272.1">
    <property type="nucleotide sequence ID" value="NZ_CP029608.1"/>
</dbReference>
<dbReference type="SUPFAM" id="SSF53448">
    <property type="entry name" value="Nucleotide-diphospho-sugar transferases"/>
    <property type="match status" value="1"/>
</dbReference>
<name>A0A345RJT4_9PSED</name>
<evidence type="ECO:0008006" key="5">
    <source>
        <dbReference type="Google" id="ProtNLM"/>
    </source>
</evidence>
<evidence type="ECO:0000259" key="2">
    <source>
        <dbReference type="Pfam" id="PF12920"/>
    </source>
</evidence>
<organism evidence="3 4">
    <name type="scientific">Pseudomonas kribbensis</name>
    <dbReference type="NCBI Taxonomy" id="1628086"/>
    <lineage>
        <taxon>Bacteria</taxon>
        <taxon>Pseudomonadati</taxon>
        <taxon>Pseudomonadota</taxon>
        <taxon>Gammaproteobacteria</taxon>
        <taxon>Pseudomonadales</taxon>
        <taxon>Pseudomonadaceae</taxon>
        <taxon>Pseudomonas</taxon>
    </lineage>
</organism>
<evidence type="ECO:0000313" key="3">
    <source>
        <dbReference type="EMBL" id="AXI59550.1"/>
    </source>
</evidence>
<feature type="domain" description="GT44" evidence="1">
    <location>
        <begin position="119"/>
        <end position="509"/>
    </location>
</feature>
<dbReference type="InterPro" id="IPR029044">
    <property type="entry name" value="Nucleotide-diphossugar_trans"/>
</dbReference>
<dbReference type="Proteomes" id="UP000253720">
    <property type="component" value="Chromosome"/>
</dbReference>
<keyword evidence="4" id="KW-1185">Reference proteome</keyword>
<feature type="domain" description="TcdA/TcdB toxin pore forming" evidence="2">
    <location>
        <begin position="1493"/>
        <end position="1760"/>
    </location>
</feature>
<sequence length="2401" mass="266226">MFRFKWNFMECVVVDLPGFLGFPSVNEFDAIKSALAEYSTSTEYSAFERYYQSANATAPLAEKQLPAKLFLETFELLLGRMEGPASPVIERVHAGVKSYVSRLSETVSMLSDVALPAPKIMHFVWVGGSEVGNIQRDYMNIWRAVLGPEDYRFNLWYDSDALLAFEMNRVILESARAHAMESGGDQVSKPSQLAQMIEDRARVLKLQMWDYINQPNWSGRRDEARIRLMVSAYGKDRAVLEAFRKKCLDTHLAMAGKDMSLRDVRHQFAGHFLQDVYEREVGMRGNFAAASDVVRLQAEFLEGGRYSDMDYLPPLVERLGGVEISAFSDEAKVGVLQLLLNEDASLMPGRDLARYKDRTEKIPAVHKDQLLAFAREKPGLSRIFVAPQDNSVPQEAIRLGTAKGLATNGEMNAHFLAQPRSGMTMAYMQAIRLNYDCLYEAERRLDASGVAATDDNGVINVIQNVVNEKQAEGRFPGSKNHYSSDRLIGAISGYYQDGIRIGARGTITLTGPGCALAGVTKYIEEKLLPDHVDDVRNSLKLAEGYNVFTEEEMISGWTVNDDPEQWLTKEHNKWKEGKLKSRYGASLTELLKEQRMTFKQGWPVIEGKPVFLTDVLQKLMNDLGEPFIKAMRDKLSGEIDVGKRIELGFDIRQQILAQPDSVIPVANGEQSGGNFNDFLTRLAHGSFALDQVSPLQRVVIGGLFSASRVDAEGFSDAWQKVLELARETADDGFFKRYNAIEKILHERKVPAFEAGLGQGGASVGETAGELKVRALAEPLTLYQWGQRIAQINSTARRDYLTKILKSAAQIRERFFKNGAVSARQVPQDLLRMGVDDPGRRCYPLALLMAGALGLGDKAERALIGRIANASLTPEDAGSRLMFTALDDLSAVVSTEFGRSQGVLELDTIVQNLEGETGSAVYLLDTGKHALLVARILEDGKPAYRFFDPNFAIFGFSRTDQLRQGIQGHLASDGHLSRLYGLDGAVDLRFTVTELDTKVIIDKVLPSKLPVSDFLKSEQIASGPGVSVWDAQASARMRSLSENVRMGEGLAQLDARHQAEQFEDAARRLRSEKKLGEQYLPLLETVQESSNKHYTLTMVDGNNPKVSINVSTADSRFIKIARHIKRLAKAVAGPAQGVSEADGGSRLSFAFAIQAIITEMRNREYQRQTGEIPALSIALQVQVYVSYAQLGFGVVTDTLQMVSLVRQVAASEKALAAGHASLASRLLGRAASAVGLGFSAVNIGFDIHGLTVATNEEQRSRLATQLTFNVAALGLDIAALAVGGTVGSVAAVLSVPLLGIGIGAAAIASNLGQISDKARAVGRHLFLINEAYTDAGHTIEEGVLRFEPEAVITELDLRRASVVFDSQKFFPTVFQTLGLPSFDARDQERHRAIEIREALRLPSTLRIDRQKQVDAVVLPCTPICYYGYEYQLGSSGFSPDEDVFERLKAYQRFWDYGDYSLPVTQVSGGLRTSYPNIIDGWKERLEFDEQGEQRFQFFSTSPFPHILYKLYPHNKPTVISVSLNEHCRQLVVPQLPVEWKNLISYEITAHSGQVQLTLSPGVVSVTLTSPPLVDGPFPEAFGPRAEVDWVVAAPWASEQQLRFEGTVLIVDGIRIEGFEGFVRLKGGELFQVDRSRDNTLLLVRIDLESHSISLTSEVGISVEIDLAAGDERYTAVLARLRELRCANRLASSRIPISGFAVPLTASNKSVLTTGYYDAVLDRILHPRNLPDAVNTGIVLGAVIGEHAWFYHPDHPTIWRVDAISGTVNHRYRLTNPVQGSKIIGFEGTVSGELRVVQEITGSGKTGYSLEYLIRGQELTFTQFIARENSDDLLQRTLEYWKQPLSQLMRPEPYRDESAGMSMSSSSWKTAPFIGLRCFDYSGFAYAGWLRLHDSRYVLHDFDVSQRTMLMWDQADNQDAIIYDRKDGTLIRVALSRTDDWDTVDDIIESHVVEMTSTSGRYIATKEDGRLFEVDREGVLRFIGVGQRWFELNPDWLDALPALAESHKASPFAVIGLARTSSPGFLAVWCIAGQMLLADIGAVGELTLLAMTPDAKAAWVFDGAAGKLYRQTLVDFEMARAAFTKGSRLLNPEHLPKAQPVAAQWQFSEVEVQGQGLLAQTRDGVNLELFDGQPARILGVESRWSDVNHSNDVQLRSRLQALVSALPHATFMPVGEKDGRYRYYVPESDQLFDAIKPLDGVWPAFLGIKSGSEPLMYDSVDNLIFTPKFDPAPSVSLWMDDCLAQRDQEVMWIASGSDFPGSRAVVPQGVEKLLLTFGSSGQFCRLTDEDWLRLDCIVIECQQSPDIQLSSLPVLMLELSANERLLLSVKDGQLVLIDPDDSHCLIVRSVDPLDDESAMQMEVLISIGKVDHRFRVDQLMRKIETDQIDKGHVEMKALIQMSG</sequence>
<protein>
    <recommendedName>
        <fullName evidence="5">Insecticidal toxin</fullName>
    </recommendedName>
</protein>
<dbReference type="InterPro" id="IPR024770">
    <property type="entry name" value="TcdA/TcdB_cat"/>
</dbReference>
<accession>A0A345RJT4</accession>
<gene>
    <name evidence="3" type="ORF">DLD99_03395</name>
</gene>
<proteinExistence type="predicted"/>
<feature type="domain" description="TcdA/TcdB toxin pore forming" evidence="2">
    <location>
        <begin position="1058"/>
        <end position="1447"/>
    </location>
</feature>
<dbReference type="Pfam" id="PF12920">
    <property type="entry name" value="TcdA_TcdB_pore"/>
    <property type="match status" value="2"/>
</dbReference>
<evidence type="ECO:0000259" key="1">
    <source>
        <dbReference type="Pfam" id="PF12919"/>
    </source>
</evidence>
<dbReference type="KEGG" id="pke:DLD99_03395"/>
<dbReference type="CDD" id="cd20495">
    <property type="entry name" value="C58_PaToxP-like"/>
    <property type="match status" value="1"/>
</dbReference>
<reference evidence="3 4" key="1">
    <citation type="submission" date="2018-05" db="EMBL/GenBank/DDBJ databases">
        <title>Complete genome sequence of Pseudomonas kribbensis 46-2(T).</title>
        <authorList>
            <person name="Jeong H."/>
            <person name="Lee S.-G."/>
            <person name="Rha E."/>
            <person name="Kim H."/>
        </authorList>
    </citation>
    <scope>NUCLEOTIDE SEQUENCE [LARGE SCALE GENOMIC DNA]</scope>
    <source>
        <strain evidence="3 4">46-2</strain>
    </source>
</reference>
<dbReference type="Gene3D" id="3.90.550.20">
    <property type="match status" value="1"/>
</dbReference>
<dbReference type="EMBL" id="CP029608">
    <property type="protein sequence ID" value="AXI59550.1"/>
    <property type="molecule type" value="Genomic_DNA"/>
</dbReference>
<dbReference type="GO" id="GO:0016757">
    <property type="term" value="F:glycosyltransferase activity"/>
    <property type="evidence" value="ECO:0007669"/>
    <property type="project" value="InterPro"/>
</dbReference>
<dbReference type="Pfam" id="PF12919">
    <property type="entry name" value="TcdA_TcdB"/>
    <property type="match status" value="1"/>
</dbReference>
<evidence type="ECO:0000313" key="4">
    <source>
        <dbReference type="Proteomes" id="UP000253720"/>
    </source>
</evidence>